<evidence type="ECO:0000313" key="3">
    <source>
        <dbReference type="Proteomes" id="UP000730482"/>
    </source>
</evidence>
<dbReference type="EMBL" id="JAAFYZ010000114">
    <property type="protein sequence ID" value="MBS2550779.1"/>
    <property type="molecule type" value="Genomic_DNA"/>
</dbReference>
<dbReference type="Proteomes" id="UP000730482">
    <property type="component" value="Unassembled WGS sequence"/>
</dbReference>
<name>A0ABS5KXL5_9ACTN</name>
<comment type="caution">
    <text evidence="2">The sequence shown here is derived from an EMBL/GenBank/DDBJ whole genome shotgun (WGS) entry which is preliminary data.</text>
</comment>
<reference evidence="2 3" key="1">
    <citation type="submission" date="2020-02" db="EMBL/GenBank/DDBJ databases">
        <title>Acidophilic actinobacteria isolated from forest soil.</title>
        <authorList>
            <person name="Golinska P."/>
        </authorList>
    </citation>
    <scope>NUCLEOTIDE SEQUENCE [LARGE SCALE GENOMIC DNA]</scope>
    <source>
        <strain evidence="2 3">NL8</strain>
    </source>
</reference>
<proteinExistence type="predicted"/>
<dbReference type="RefSeq" id="WP_212014283.1">
    <property type="nucleotide sequence ID" value="NZ_JAAFYZ010000114.1"/>
</dbReference>
<sequence length="83" mass="8711">MRRHRTVKATLVVAAIAAAVAVPVGTASAATVRPMVHTSIDEGAYPDLSVCNSNGGAYLAQGADSYNCFANGDGTYELWTYWS</sequence>
<evidence type="ECO:0000256" key="1">
    <source>
        <dbReference type="SAM" id="SignalP"/>
    </source>
</evidence>
<organism evidence="2 3">
    <name type="scientific">Catenulispora pinistramenti</name>
    <dbReference type="NCBI Taxonomy" id="2705254"/>
    <lineage>
        <taxon>Bacteria</taxon>
        <taxon>Bacillati</taxon>
        <taxon>Actinomycetota</taxon>
        <taxon>Actinomycetes</taxon>
        <taxon>Catenulisporales</taxon>
        <taxon>Catenulisporaceae</taxon>
        <taxon>Catenulispora</taxon>
    </lineage>
</organism>
<feature type="chain" id="PRO_5047094430" description="DUF333 domain-containing protein" evidence="1">
    <location>
        <begin position="30"/>
        <end position="83"/>
    </location>
</feature>
<keyword evidence="3" id="KW-1185">Reference proteome</keyword>
<feature type="signal peptide" evidence="1">
    <location>
        <begin position="1"/>
        <end position="29"/>
    </location>
</feature>
<keyword evidence="1" id="KW-0732">Signal</keyword>
<accession>A0ABS5KXL5</accession>
<evidence type="ECO:0008006" key="4">
    <source>
        <dbReference type="Google" id="ProtNLM"/>
    </source>
</evidence>
<gene>
    <name evidence="2" type="ORF">KGQ19_28295</name>
</gene>
<evidence type="ECO:0000313" key="2">
    <source>
        <dbReference type="EMBL" id="MBS2550779.1"/>
    </source>
</evidence>
<protein>
    <recommendedName>
        <fullName evidence="4">DUF333 domain-containing protein</fullName>
    </recommendedName>
</protein>